<proteinExistence type="predicted"/>
<reference evidence="6 7" key="1">
    <citation type="submission" date="2019-11" db="EMBL/GenBank/DDBJ databases">
        <title>Draft genome sequences of five Paenibacillus species of dairy origin.</title>
        <authorList>
            <person name="Olajide A.M."/>
            <person name="Chen S."/>
            <person name="Lapointe G."/>
        </authorList>
    </citation>
    <scope>NUCLEOTIDE SEQUENCE [LARGE SCALE GENOMIC DNA]</scope>
    <source>
        <strain evidence="6 7">2CS3</strain>
    </source>
</reference>
<dbReference type="Gene3D" id="1.10.357.10">
    <property type="entry name" value="Tetracycline Repressor, domain 2"/>
    <property type="match status" value="1"/>
</dbReference>
<feature type="DNA-binding region" description="H-T-H motif" evidence="4">
    <location>
        <begin position="27"/>
        <end position="46"/>
    </location>
</feature>
<dbReference type="PANTHER" id="PTHR30055">
    <property type="entry name" value="HTH-TYPE TRANSCRIPTIONAL REGULATOR RUTR"/>
    <property type="match status" value="1"/>
</dbReference>
<gene>
    <name evidence="6" type="ORF">GNP93_03815</name>
</gene>
<dbReference type="Proteomes" id="UP000450917">
    <property type="component" value="Unassembled WGS sequence"/>
</dbReference>
<dbReference type="RefSeq" id="WP_127605998.1">
    <property type="nucleotide sequence ID" value="NZ_JARTHJ010000054.1"/>
</dbReference>
<keyword evidence="7" id="KW-1185">Reference proteome</keyword>
<dbReference type="InterPro" id="IPR009057">
    <property type="entry name" value="Homeodomain-like_sf"/>
</dbReference>
<dbReference type="PANTHER" id="PTHR30055:SF234">
    <property type="entry name" value="HTH-TYPE TRANSCRIPTIONAL REGULATOR BETI"/>
    <property type="match status" value="1"/>
</dbReference>
<evidence type="ECO:0000313" key="7">
    <source>
        <dbReference type="Proteomes" id="UP000450917"/>
    </source>
</evidence>
<evidence type="ECO:0000259" key="5">
    <source>
        <dbReference type="PROSITE" id="PS50977"/>
    </source>
</evidence>
<keyword evidence="1" id="KW-0805">Transcription regulation</keyword>
<evidence type="ECO:0000256" key="4">
    <source>
        <dbReference type="PROSITE-ProRule" id="PRU00335"/>
    </source>
</evidence>
<dbReference type="PROSITE" id="PS50977">
    <property type="entry name" value="HTH_TETR_2"/>
    <property type="match status" value="1"/>
</dbReference>
<accession>A0A7X2Z7N2</accession>
<evidence type="ECO:0000313" key="6">
    <source>
        <dbReference type="EMBL" id="MUG69801.1"/>
    </source>
</evidence>
<dbReference type="AlphaFoldDB" id="A0A7X2Z7N2"/>
<dbReference type="Pfam" id="PF00440">
    <property type="entry name" value="TetR_N"/>
    <property type="match status" value="1"/>
</dbReference>
<feature type="domain" description="HTH tetR-type" evidence="5">
    <location>
        <begin position="4"/>
        <end position="64"/>
    </location>
</feature>
<dbReference type="Pfam" id="PF17937">
    <property type="entry name" value="TetR_C_28"/>
    <property type="match status" value="1"/>
</dbReference>
<dbReference type="PRINTS" id="PR00455">
    <property type="entry name" value="HTHTETR"/>
</dbReference>
<protein>
    <submittedName>
        <fullName evidence="6">TetR family transcriptional regulator</fullName>
    </submittedName>
</protein>
<evidence type="ECO:0000256" key="2">
    <source>
        <dbReference type="ARBA" id="ARBA00023125"/>
    </source>
</evidence>
<dbReference type="InterPro" id="IPR041479">
    <property type="entry name" value="TetR_CgmR_C"/>
</dbReference>
<organism evidence="6 7">
    <name type="scientific">Paenibacillus validus</name>
    <dbReference type="NCBI Taxonomy" id="44253"/>
    <lineage>
        <taxon>Bacteria</taxon>
        <taxon>Bacillati</taxon>
        <taxon>Bacillota</taxon>
        <taxon>Bacilli</taxon>
        <taxon>Bacillales</taxon>
        <taxon>Paenibacillaceae</taxon>
        <taxon>Paenibacillus</taxon>
    </lineage>
</organism>
<sequence>MTSNSKRDAILKVACRLVREKGALQLTLDAVAKEAGVSKGGLLYHFPSKELLIQAILSDFLDRFDSDTTEEAVRNTNLNNGWAQAYLIKTFEISKDDLEMSSGVLAAAANNPELLEPMRQRYITWQNRMAAECSNPVQATVARLAGDGLFFCELFGFAPLDEELRSSVLAYLMKMTEKQDA</sequence>
<dbReference type="SUPFAM" id="SSF48498">
    <property type="entry name" value="Tetracyclin repressor-like, C-terminal domain"/>
    <property type="match status" value="1"/>
</dbReference>
<dbReference type="InterPro" id="IPR050109">
    <property type="entry name" value="HTH-type_TetR-like_transc_reg"/>
</dbReference>
<dbReference type="EMBL" id="WNZX01000002">
    <property type="protein sequence ID" value="MUG69801.1"/>
    <property type="molecule type" value="Genomic_DNA"/>
</dbReference>
<name>A0A7X2Z7N2_9BACL</name>
<comment type="caution">
    <text evidence="6">The sequence shown here is derived from an EMBL/GenBank/DDBJ whole genome shotgun (WGS) entry which is preliminary data.</text>
</comment>
<dbReference type="InterPro" id="IPR036271">
    <property type="entry name" value="Tet_transcr_reg_TetR-rel_C_sf"/>
</dbReference>
<dbReference type="SUPFAM" id="SSF46689">
    <property type="entry name" value="Homeodomain-like"/>
    <property type="match status" value="1"/>
</dbReference>
<evidence type="ECO:0000256" key="3">
    <source>
        <dbReference type="ARBA" id="ARBA00023163"/>
    </source>
</evidence>
<keyword evidence="3" id="KW-0804">Transcription</keyword>
<dbReference type="InterPro" id="IPR001647">
    <property type="entry name" value="HTH_TetR"/>
</dbReference>
<keyword evidence="2 4" id="KW-0238">DNA-binding</keyword>
<dbReference type="GO" id="GO:0003700">
    <property type="term" value="F:DNA-binding transcription factor activity"/>
    <property type="evidence" value="ECO:0007669"/>
    <property type="project" value="TreeGrafter"/>
</dbReference>
<dbReference type="GO" id="GO:0000976">
    <property type="term" value="F:transcription cis-regulatory region binding"/>
    <property type="evidence" value="ECO:0007669"/>
    <property type="project" value="TreeGrafter"/>
</dbReference>
<evidence type="ECO:0000256" key="1">
    <source>
        <dbReference type="ARBA" id="ARBA00023015"/>
    </source>
</evidence>